<reference evidence="4 5" key="1">
    <citation type="submission" date="2014-04" db="EMBL/GenBank/DDBJ databases">
        <title>A comprehensive comparison of genomes of Erythrobacter spp. Strains.</title>
        <authorList>
            <person name="Zheng Q."/>
        </authorList>
    </citation>
    <scope>NUCLEOTIDE SEQUENCE [LARGE SCALE GENOMIC DNA]</scope>
    <source>
        <strain evidence="4 5">DSM 8509</strain>
    </source>
</reference>
<evidence type="ECO:0000256" key="1">
    <source>
        <dbReference type="SAM" id="Coils"/>
    </source>
</evidence>
<keyword evidence="5" id="KW-1185">Reference proteome</keyword>
<organism evidence="4 5">
    <name type="scientific">Erythrobacter litoralis</name>
    <dbReference type="NCBI Taxonomy" id="39960"/>
    <lineage>
        <taxon>Bacteria</taxon>
        <taxon>Pseudomonadati</taxon>
        <taxon>Pseudomonadota</taxon>
        <taxon>Alphaproteobacteria</taxon>
        <taxon>Sphingomonadales</taxon>
        <taxon>Erythrobacteraceae</taxon>
        <taxon>Erythrobacter/Porphyrobacter group</taxon>
        <taxon>Erythrobacter</taxon>
    </lineage>
</organism>
<proteinExistence type="predicted"/>
<dbReference type="InterPro" id="IPR011990">
    <property type="entry name" value="TPR-like_helical_dom_sf"/>
</dbReference>
<feature type="coiled-coil region" evidence="1">
    <location>
        <begin position="558"/>
        <end position="585"/>
    </location>
</feature>
<gene>
    <name evidence="4" type="ORF">EH32_14045</name>
</gene>
<dbReference type="EMBL" id="JMIX01000008">
    <property type="protein sequence ID" value="KEO92909.1"/>
    <property type="molecule type" value="Genomic_DNA"/>
</dbReference>
<evidence type="ECO:0000313" key="5">
    <source>
        <dbReference type="Proteomes" id="UP000027866"/>
    </source>
</evidence>
<keyword evidence="2" id="KW-0732">Signal</keyword>
<evidence type="ECO:0000313" key="4">
    <source>
        <dbReference type="EMBL" id="KEO92909.1"/>
    </source>
</evidence>
<dbReference type="InterPro" id="IPR024983">
    <property type="entry name" value="CHAT_dom"/>
</dbReference>
<feature type="domain" description="CHAT" evidence="3">
    <location>
        <begin position="675"/>
        <end position="1006"/>
    </location>
</feature>
<dbReference type="Gene3D" id="1.25.40.10">
    <property type="entry name" value="Tetratricopeptide repeat domain"/>
    <property type="match status" value="1"/>
</dbReference>
<dbReference type="AlphaFoldDB" id="A0A074MHE1"/>
<protein>
    <recommendedName>
        <fullName evidence="3">CHAT domain-containing protein</fullName>
    </recommendedName>
</protein>
<evidence type="ECO:0000259" key="3">
    <source>
        <dbReference type="Pfam" id="PF12770"/>
    </source>
</evidence>
<dbReference type="Pfam" id="PF12770">
    <property type="entry name" value="CHAT"/>
    <property type="match status" value="1"/>
</dbReference>
<sequence length="1013" mass="108272">MKRLTSLMVAGAVGAAAIWTAPNAAQTTKDTPISLRDTFQVGNNGLCEAQIVEPEAGAGLFDRRYSIICRDAAAPIGTMWVVRGSHADKPESRFGVPGATCRRAEEAAPLEGLAGAIELVCDAADSPLRSRLIVGEIGNRTYAASGFNAYASALRLGLSSLATDRVAQGSVDIPLTQATDALAFARQQAEAISADQALLEAYRRSNQGEFAEAAEFFAASAEVLSGKGAIDARLNEGLLQSNLGNYAEAERLFGLTRAEANNDPVLSRLQRNYETIHALNQGRAQTALARVNEPLANEFGDPDALRKLTIGPAIANRLEAESQSAGGTYSVTLTPLERAQLLDGQANYLRATALRLVGRTGEATQFLRAADTAMAEVRDGRVESIIWLRAQVLGELAEVAEIESRPAEAEGFHLAGIELLQGRYPESPALQSARAQLAGFYARSGRRGDALALYRGVVEDAEGRPLPALRSLMTPYFNLLLGSEQGIASDASAAADIFAASQLLQRPGLAQTQAVLARELSVGSDEAAQLFRKTINIGRAIERLRSGIAEMEPVAEMSRETAQLLAERQAQLEQLQAEQAQVLESLAQYPRYRAVTGSAIDLDQLRGILEAGEVYVKLVTLEERSFVIYATKDDALAYEAAIAPEELEEAVDRLRESIAIAEGGQVLTFPFDIERSRKLYLSLFEPVADRLSAQRHIVFEPDGAMLRLPINLLVTDDESVERYKERLAENGDDYDFTGTKWLGRGTQISTSVAATAFRDVRAAAPSDGAKSYLGLGENTPIGEGAGASRTRAALAGGEDCVWSPNIWANPIAADELYTAAERFGAGAAVVTRDEFTDSKIRSREDLADYRILHFATHGLVTAPQPECPPRPALLTSFGGEEDSDGLLSFAEIFGLRIDADLVILSACDTAGGATVGATREAGVTSGGDFALDGLVRAFVGAGGRTILASHWPVPDDYDATKRLISGLFETDGASTAGALRTSQLELMDSAETSHPFYWAAFAVVGDGTIPVRR</sequence>
<keyword evidence="1" id="KW-0175">Coiled coil</keyword>
<feature type="chain" id="PRO_5001697203" description="CHAT domain-containing protein" evidence="2">
    <location>
        <begin position="25"/>
        <end position="1013"/>
    </location>
</feature>
<evidence type="ECO:0000256" key="2">
    <source>
        <dbReference type="SAM" id="SignalP"/>
    </source>
</evidence>
<dbReference type="SUPFAM" id="SSF48452">
    <property type="entry name" value="TPR-like"/>
    <property type="match status" value="1"/>
</dbReference>
<comment type="caution">
    <text evidence="4">The sequence shown here is derived from an EMBL/GenBank/DDBJ whole genome shotgun (WGS) entry which is preliminary data.</text>
</comment>
<name>A0A074MHE1_9SPHN</name>
<feature type="signal peptide" evidence="2">
    <location>
        <begin position="1"/>
        <end position="24"/>
    </location>
</feature>
<dbReference type="Proteomes" id="UP000027866">
    <property type="component" value="Unassembled WGS sequence"/>
</dbReference>
<accession>A0A074MHE1</accession>